<accession>A0A1D6E6Y4</accession>
<dbReference type="InParanoid" id="A0A1D6E6Y4"/>
<protein>
    <submittedName>
        <fullName evidence="1">Uncharacterized protein</fullName>
    </submittedName>
</protein>
<organism evidence="1">
    <name type="scientific">Zea mays</name>
    <name type="common">Maize</name>
    <dbReference type="NCBI Taxonomy" id="4577"/>
    <lineage>
        <taxon>Eukaryota</taxon>
        <taxon>Viridiplantae</taxon>
        <taxon>Streptophyta</taxon>
        <taxon>Embryophyta</taxon>
        <taxon>Tracheophyta</taxon>
        <taxon>Spermatophyta</taxon>
        <taxon>Magnoliopsida</taxon>
        <taxon>Liliopsida</taxon>
        <taxon>Poales</taxon>
        <taxon>Poaceae</taxon>
        <taxon>PACMAD clade</taxon>
        <taxon>Panicoideae</taxon>
        <taxon>Andropogonodae</taxon>
        <taxon>Andropogoneae</taxon>
        <taxon>Tripsacinae</taxon>
        <taxon>Zea</taxon>
    </lineage>
</organism>
<dbReference type="PaxDb" id="4577-GRMZM2G398642_P01"/>
<sequence length="111" mass="12078">MPCLLGVLCLMPCLLSILMSVVCSNACSLRTVFVCFGGGYRREALATGCCTSTANRGHHAGGQKQPTTTVGHRDVYGPSRYTRLLQATKDTLREEGLPCLEYFLTYVILSI</sequence>
<gene>
    <name evidence="1" type="ORF">ZEAMMB73_Zm00001d003135</name>
</gene>
<dbReference type="EMBL" id="CM007648">
    <property type="protein sequence ID" value="ONM16201.1"/>
    <property type="molecule type" value="Genomic_DNA"/>
</dbReference>
<name>A0A1D6E6Y4_MAIZE</name>
<dbReference type="AlphaFoldDB" id="A0A1D6E6Y4"/>
<reference evidence="1" key="1">
    <citation type="submission" date="2015-12" db="EMBL/GenBank/DDBJ databases">
        <title>Update maize B73 reference genome by single molecule sequencing technologies.</title>
        <authorList>
            <consortium name="Maize Genome Sequencing Project"/>
            <person name="Ware D."/>
        </authorList>
    </citation>
    <scope>NUCLEOTIDE SEQUENCE [LARGE SCALE GENOMIC DNA]</scope>
    <source>
        <tissue evidence="1">Seedling</tissue>
    </source>
</reference>
<evidence type="ECO:0000313" key="1">
    <source>
        <dbReference type="EMBL" id="ONM16201.1"/>
    </source>
</evidence>
<dbReference type="SMR" id="A0A1D6E6Y4"/>
<proteinExistence type="predicted"/>